<dbReference type="Gene3D" id="3.40.630.30">
    <property type="match status" value="1"/>
</dbReference>
<dbReference type="Pfam" id="PF00583">
    <property type="entry name" value="Acetyltransf_1"/>
    <property type="match status" value="1"/>
</dbReference>
<feature type="transmembrane region" description="Helical" evidence="19">
    <location>
        <begin position="176"/>
        <end position="197"/>
    </location>
</feature>
<dbReference type="PANTHER" id="PTHR42919:SF8">
    <property type="entry name" value="N-ALPHA-ACETYLTRANSFERASE 50"/>
    <property type="match status" value="1"/>
</dbReference>
<evidence type="ECO:0000256" key="3">
    <source>
        <dbReference type="ARBA" id="ARBA00022490"/>
    </source>
</evidence>
<keyword evidence="4" id="KW-0808">Transferase</keyword>
<evidence type="ECO:0000256" key="6">
    <source>
        <dbReference type="ARBA" id="ARBA00022989"/>
    </source>
</evidence>
<dbReference type="InterPro" id="IPR059010">
    <property type="entry name" value="TMEM179-179B"/>
</dbReference>
<evidence type="ECO:0000256" key="8">
    <source>
        <dbReference type="ARBA" id="ARBA00023315"/>
    </source>
</evidence>
<sequence>MTIAKVELGDITHHNIRQLKRINQMIFPVAYNDKFYKDVVDAGELAKLAYYNDVVVGAVCCRIDTSENQRRLYIMTLGCLAPYRKTGVGTAMLNHVMSIVEKDGNFDAIYLYSKPWQLICPGVCASGILLLISGLNAATYYGGLRAFCQSITTGLKAQRCSDIRNYIVDAKPKMNVFYFQAFLVEITVFGSFVAWLFTFCSLLLRCCFLPDFETTSISATSLIAQSRPSTAMTRYSISLASGDRTRKNSSTRSRQQSSEIARAELDTTGSFSTDFEGTETAKLASPELSISTSNANGDYEDGIPMQILKNLQN</sequence>
<dbReference type="PROSITE" id="PS51186">
    <property type="entry name" value="GNAT"/>
    <property type="match status" value="1"/>
</dbReference>
<comment type="catalytic activity">
    <reaction evidence="10">
        <text>N-terminal L-methionyl-L-seryl-[protein] + acetyl-CoA = N-terminal N(alpha)-acetyl-L-methionyl-L-seryl-[protein] + CoA + H(+)</text>
        <dbReference type="Rhea" id="RHEA:50568"/>
        <dbReference type="Rhea" id="RHEA-COMP:12728"/>
        <dbReference type="Rhea" id="RHEA-COMP:12729"/>
        <dbReference type="ChEBI" id="CHEBI:15378"/>
        <dbReference type="ChEBI" id="CHEBI:57287"/>
        <dbReference type="ChEBI" id="CHEBI:57288"/>
        <dbReference type="ChEBI" id="CHEBI:133400"/>
        <dbReference type="ChEBI" id="CHEBI:133401"/>
        <dbReference type="EC" id="2.3.1.258"/>
    </reaction>
</comment>
<comment type="catalytic activity">
    <reaction evidence="15">
        <text>N-terminal L-methionyl-L-alanyl-[protein] + acetyl-CoA = N-terminal N(alpha)-acetyl-L-methionyl-L-alanyl-[protein] + CoA + H(+)</text>
        <dbReference type="Rhea" id="RHEA:50564"/>
        <dbReference type="Rhea" id="RHEA-COMP:12726"/>
        <dbReference type="Rhea" id="RHEA-COMP:12727"/>
        <dbReference type="ChEBI" id="CHEBI:15378"/>
        <dbReference type="ChEBI" id="CHEBI:57287"/>
        <dbReference type="ChEBI" id="CHEBI:57288"/>
        <dbReference type="ChEBI" id="CHEBI:133398"/>
        <dbReference type="ChEBI" id="CHEBI:133399"/>
        <dbReference type="EC" id="2.3.1.258"/>
    </reaction>
</comment>
<comment type="catalytic activity">
    <reaction evidence="13">
        <text>N-terminal L-methionyl-L-lysyl-[protein] + acetyl-CoA = N-terminal N(alpha)-acetyl-L-methionyl-L-lysyl-[protein] + CoA + H(+)</text>
        <dbReference type="Rhea" id="RHEA:50580"/>
        <dbReference type="Rhea" id="RHEA-COMP:12734"/>
        <dbReference type="Rhea" id="RHEA-COMP:12735"/>
        <dbReference type="ChEBI" id="CHEBI:15378"/>
        <dbReference type="ChEBI" id="CHEBI:57287"/>
        <dbReference type="ChEBI" id="CHEBI:57288"/>
        <dbReference type="ChEBI" id="CHEBI:133406"/>
        <dbReference type="ChEBI" id="CHEBI:133407"/>
        <dbReference type="EC" id="2.3.1.258"/>
    </reaction>
</comment>
<dbReference type="InterPro" id="IPR000182">
    <property type="entry name" value="GNAT_dom"/>
</dbReference>
<protein>
    <recommendedName>
        <fullName evidence="9">N-terminal methionine N(alpha)-acetyltransferase NatE</fullName>
        <ecNumber evidence="9">2.3.1.258</ecNumber>
    </recommendedName>
</protein>
<feature type="domain" description="N-acetyltransferase" evidence="20">
    <location>
        <begin position="6"/>
        <end position="184"/>
    </location>
</feature>
<evidence type="ECO:0000256" key="7">
    <source>
        <dbReference type="ARBA" id="ARBA00023136"/>
    </source>
</evidence>
<dbReference type="PANTHER" id="PTHR42919">
    <property type="entry name" value="N-ALPHA-ACETYLTRANSFERASE"/>
    <property type="match status" value="1"/>
</dbReference>
<evidence type="ECO:0000313" key="22">
    <source>
        <dbReference type="Proteomes" id="UP001187531"/>
    </source>
</evidence>
<evidence type="ECO:0000256" key="10">
    <source>
        <dbReference type="ARBA" id="ARBA00048251"/>
    </source>
</evidence>
<evidence type="ECO:0000256" key="15">
    <source>
        <dbReference type="ARBA" id="ARBA00049002"/>
    </source>
</evidence>
<evidence type="ECO:0000256" key="9">
    <source>
        <dbReference type="ARBA" id="ARBA00039121"/>
    </source>
</evidence>
<proteinExistence type="inferred from homology"/>
<evidence type="ECO:0000256" key="13">
    <source>
        <dbReference type="ARBA" id="ARBA00048618"/>
    </source>
</evidence>
<evidence type="ECO:0000256" key="11">
    <source>
        <dbReference type="ARBA" id="ARBA00048335"/>
    </source>
</evidence>
<evidence type="ECO:0000256" key="14">
    <source>
        <dbReference type="ARBA" id="ARBA00048799"/>
    </source>
</evidence>
<evidence type="ECO:0000256" key="18">
    <source>
        <dbReference type="ARBA" id="ARBA00093776"/>
    </source>
</evidence>
<dbReference type="CDD" id="cd04301">
    <property type="entry name" value="NAT_SF"/>
    <property type="match status" value="1"/>
</dbReference>
<evidence type="ECO:0000259" key="20">
    <source>
        <dbReference type="PROSITE" id="PS51186"/>
    </source>
</evidence>
<dbReference type="Proteomes" id="UP001187531">
    <property type="component" value="Unassembled WGS sequence"/>
</dbReference>
<keyword evidence="22" id="KW-1185">Reference proteome</keyword>
<evidence type="ECO:0000313" key="21">
    <source>
        <dbReference type="EMBL" id="KAK2716840.1"/>
    </source>
</evidence>
<evidence type="ECO:0000256" key="1">
    <source>
        <dbReference type="ARBA" id="ARBA00004141"/>
    </source>
</evidence>
<dbReference type="EC" id="2.3.1.258" evidence="9"/>
<dbReference type="GO" id="GO:0120518">
    <property type="term" value="F:protein N-terminal-methionine acetyltransferase activity"/>
    <property type="evidence" value="ECO:0007669"/>
    <property type="project" value="UniProtKB-EC"/>
</dbReference>
<comment type="subcellular location">
    <subcellularLocation>
        <location evidence="2">Cytoplasm</location>
    </subcellularLocation>
    <subcellularLocation>
        <location evidence="1">Membrane</location>
        <topology evidence="1">Multi-pass membrane protein</topology>
    </subcellularLocation>
</comment>
<keyword evidence="3" id="KW-0963">Cytoplasm</keyword>
<dbReference type="InterPro" id="IPR016181">
    <property type="entry name" value="Acyl_CoA_acyltransferase"/>
</dbReference>
<dbReference type="FunFam" id="3.40.630.30:FF:000078">
    <property type="entry name" value="N-alpha-acetyltransferase 50"/>
    <property type="match status" value="1"/>
</dbReference>
<organism evidence="21 22">
    <name type="scientific">Artemia franciscana</name>
    <name type="common">Brine shrimp</name>
    <name type="synonym">Artemia sanfranciscana</name>
    <dbReference type="NCBI Taxonomy" id="6661"/>
    <lineage>
        <taxon>Eukaryota</taxon>
        <taxon>Metazoa</taxon>
        <taxon>Ecdysozoa</taxon>
        <taxon>Arthropoda</taxon>
        <taxon>Crustacea</taxon>
        <taxon>Branchiopoda</taxon>
        <taxon>Anostraca</taxon>
        <taxon>Artemiidae</taxon>
        <taxon>Artemia</taxon>
    </lineage>
</organism>
<dbReference type="SUPFAM" id="SSF55729">
    <property type="entry name" value="Acyl-CoA N-acyltransferases (Nat)"/>
    <property type="match status" value="1"/>
</dbReference>
<comment type="catalytic activity">
    <reaction evidence="12">
        <text>N-terminal L-methionyl-L-phenylalanyl-[protein] + acetyl-CoA = N-terminal N(alpha)-acetyl-L-methionyl-L-phenylalanyl-[protein] + CoA + H(+)</text>
        <dbReference type="Rhea" id="RHEA:50528"/>
        <dbReference type="Rhea" id="RHEA-COMP:12715"/>
        <dbReference type="Rhea" id="RHEA-COMP:12716"/>
        <dbReference type="ChEBI" id="CHEBI:15378"/>
        <dbReference type="ChEBI" id="CHEBI:57287"/>
        <dbReference type="ChEBI" id="CHEBI:57288"/>
        <dbReference type="ChEBI" id="CHEBI:133382"/>
        <dbReference type="ChEBI" id="CHEBI:133383"/>
        <dbReference type="EC" id="2.3.1.258"/>
    </reaction>
</comment>
<evidence type="ECO:0000256" key="17">
    <source>
        <dbReference type="ARBA" id="ARBA00049454"/>
    </source>
</evidence>
<keyword evidence="5 19" id="KW-0812">Transmembrane</keyword>
<dbReference type="EMBL" id="JAVRJZ010000011">
    <property type="protein sequence ID" value="KAK2716840.1"/>
    <property type="molecule type" value="Genomic_DNA"/>
</dbReference>
<dbReference type="GO" id="GO:0007064">
    <property type="term" value="P:mitotic sister chromatid cohesion"/>
    <property type="evidence" value="ECO:0007669"/>
    <property type="project" value="TreeGrafter"/>
</dbReference>
<comment type="similarity">
    <text evidence="18">Belongs to the TMEM179 family.</text>
</comment>
<dbReference type="AlphaFoldDB" id="A0AA88HVZ3"/>
<evidence type="ECO:0000256" key="2">
    <source>
        <dbReference type="ARBA" id="ARBA00004496"/>
    </source>
</evidence>
<keyword evidence="7 19" id="KW-0472">Membrane</keyword>
<dbReference type="InterPro" id="IPR051556">
    <property type="entry name" value="N-term/lysine_N-AcTrnsfr"/>
</dbReference>
<comment type="catalytic activity">
    <reaction evidence="14">
        <text>N-terminal L-methionyl-L-valyl-[protein] + acetyl-CoA = N-terminal N(alpha)-acetyl-L-methionyl-L-valyl-[protein] + CoA + H(+)</text>
        <dbReference type="Rhea" id="RHEA:50572"/>
        <dbReference type="Rhea" id="RHEA-COMP:12730"/>
        <dbReference type="Rhea" id="RHEA-COMP:12731"/>
        <dbReference type="ChEBI" id="CHEBI:15378"/>
        <dbReference type="ChEBI" id="CHEBI:57287"/>
        <dbReference type="ChEBI" id="CHEBI:57288"/>
        <dbReference type="ChEBI" id="CHEBI:133402"/>
        <dbReference type="ChEBI" id="CHEBI:133403"/>
        <dbReference type="EC" id="2.3.1.258"/>
    </reaction>
</comment>
<keyword evidence="8" id="KW-0012">Acyltransferase</keyword>
<evidence type="ECO:0000256" key="4">
    <source>
        <dbReference type="ARBA" id="ARBA00022679"/>
    </source>
</evidence>
<gene>
    <name evidence="21" type="ORF">QYM36_007102</name>
</gene>
<dbReference type="Pfam" id="PF26158">
    <property type="entry name" value="Claudin_TMEM179-179B"/>
    <property type="match status" value="1"/>
</dbReference>
<comment type="catalytic activity">
    <reaction evidence="17">
        <text>N-terminal L-methionyl-L-threonyl-[protein] + acetyl-CoA = N-terminal N(alpha)-acetyl-L-methionyl-L-threonyl-[protein] + CoA + H(+)</text>
        <dbReference type="Rhea" id="RHEA:50576"/>
        <dbReference type="Rhea" id="RHEA-COMP:12732"/>
        <dbReference type="Rhea" id="RHEA-COMP:12733"/>
        <dbReference type="ChEBI" id="CHEBI:15378"/>
        <dbReference type="ChEBI" id="CHEBI:57287"/>
        <dbReference type="ChEBI" id="CHEBI:57288"/>
        <dbReference type="ChEBI" id="CHEBI:133404"/>
        <dbReference type="ChEBI" id="CHEBI:133405"/>
        <dbReference type="EC" id="2.3.1.258"/>
    </reaction>
</comment>
<name>A0AA88HVZ3_ARTSF</name>
<evidence type="ECO:0000256" key="19">
    <source>
        <dbReference type="SAM" id="Phobius"/>
    </source>
</evidence>
<evidence type="ECO:0000256" key="5">
    <source>
        <dbReference type="ARBA" id="ARBA00022692"/>
    </source>
</evidence>
<comment type="caution">
    <text evidence="21">The sequence shown here is derived from an EMBL/GenBank/DDBJ whole genome shotgun (WGS) entry which is preliminary data.</text>
</comment>
<evidence type="ECO:0000256" key="16">
    <source>
        <dbReference type="ARBA" id="ARBA00049103"/>
    </source>
</evidence>
<evidence type="ECO:0000256" key="12">
    <source>
        <dbReference type="ARBA" id="ARBA00048490"/>
    </source>
</evidence>
<accession>A0AA88HVZ3</accession>
<comment type="catalytic activity">
    <reaction evidence="11">
        <text>N-terminal L-methionyl-L-tyrosyl-[protein] + acetyl-CoA = N-terminal N(alpha)-acetyl-L-methionyl-L-tyrosyl-[protein] + CoA + H(+)</text>
        <dbReference type="Rhea" id="RHEA:50532"/>
        <dbReference type="Rhea" id="RHEA-COMP:12717"/>
        <dbReference type="Rhea" id="RHEA-COMP:12718"/>
        <dbReference type="ChEBI" id="CHEBI:15378"/>
        <dbReference type="ChEBI" id="CHEBI:57287"/>
        <dbReference type="ChEBI" id="CHEBI:57288"/>
        <dbReference type="ChEBI" id="CHEBI:133384"/>
        <dbReference type="ChEBI" id="CHEBI:133385"/>
        <dbReference type="EC" id="2.3.1.258"/>
    </reaction>
</comment>
<reference evidence="21" key="1">
    <citation type="submission" date="2023-07" db="EMBL/GenBank/DDBJ databases">
        <title>Chromosome-level genome assembly of Artemia franciscana.</title>
        <authorList>
            <person name="Jo E."/>
        </authorList>
    </citation>
    <scope>NUCLEOTIDE SEQUENCE</scope>
    <source>
        <tissue evidence="21">Whole body</tissue>
    </source>
</reference>
<keyword evidence="6 19" id="KW-1133">Transmembrane helix</keyword>
<comment type="catalytic activity">
    <reaction evidence="16">
        <text>N-terminal L-methionyl-L-leucyl-[protein] + acetyl-CoA = N-terminal N(alpha)-acetyl-L-methionyl-L-leucyl-[protein] + CoA + H(+)</text>
        <dbReference type="Rhea" id="RHEA:50520"/>
        <dbReference type="Rhea" id="RHEA-COMP:12711"/>
        <dbReference type="Rhea" id="RHEA-COMP:12712"/>
        <dbReference type="ChEBI" id="CHEBI:15378"/>
        <dbReference type="ChEBI" id="CHEBI:57287"/>
        <dbReference type="ChEBI" id="CHEBI:57288"/>
        <dbReference type="ChEBI" id="CHEBI:133377"/>
        <dbReference type="ChEBI" id="CHEBI:133378"/>
        <dbReference type="EC" id="2.3.1.258"/>
    </reaction>
</comment>
<dbReference type="GO" id="GO:0031415">
    <property type="term" value="C:NatA complex"/>
    <property type="evidence" value="ECO:0007669"/>
    <property type="project" value="TreeGrafter"/>
</dbReference>